<evidence type="ECO:0000313" key="13">
    <source>
        <dbReference type="Proteomes" id="UP000004407"/>
    </source>
</evidence>
<dbReference type="InterPro" id="IPR002470">
    <property type="entry name" value="Peptidase_S9A"/>
</dbReference>
<reference evidence="12 13" key="1">
    <citation type="submission" date="2011-08" db="EMBL/GenBank/DDBJ databases">
        <authorList>
            <person name="Weinstock G."/>
            <person name="Sodergren E."/>
            <person name="Clifton S."/>
            <person name="Fulton L."/>
            <person name="Fulton B."/>
            <person name="Courtney L."/>
            <person name="Fronick C."/>
            <person name="Harrison M."/>
            <person name="Strong C."/>
            <person name="Farmer C."/>
            <person name="Delahaunty K."/>
            <person name="Markovic C."/>
            <person name="Hall O."/>
            <person name="Minx P."/>
            <person name="Tomlinson C."/>
            <person name="Mitreva M."/>
            <person name="Hou S."/>
            <person name="Chen J."/>
            <person name="Wollam A."/>
            <person name="Pepin K.H."/>
            <person name="Johnson M."/>
            <person name="Bhonagiri V."/>
            <person name="Zhang X."/>
            <person name="Suruliraj S."/>
            <person name="Warren W."/>
            <person name="Chinwalla A."/>
            <person name="Mardis E.R."/>
            <person name="Wilson R.K."/>
        </authorList>
    </citation>
    <scope>NUCLEOTIDE SEQUENCE [LARGE SCALE GENOMIC DNA]</scope>
    <source>
        <strain evidence="12 13">DSM 18206</strain>
    </source>
</reference>
<feature type="domain" description="Peptidase S9A N-terminal" evidence="11">
    <location>
        <begin position="42"/>
        <end position="445"/>
    </location>
</feature>
<evidence type="ECO:0000259" key="11">
    <source>
        <dbReference type="Pfam" id="PF02897"/>
    </source>
</evidence>
<dbReference type="InterPro" id="IPR051167">
    <property type="entry name" value="Prolyl_oligopep/macrocyclase"/>
</dbReference>
<dbReference type="InterPro" id="IPR029058">
    <property type="entry name" value="AB_hydrolase_fold"/>
</dbReference>
<evidence type="ECO:0000256" key="6">
    <source>
        <dbReference type="ARBA" id="ARBA00022825"/>
    </source>
</evidence>
<dbReference type="PANTHER" id="PTHR42881:SF2">
    <property type="entry name" value="PROLYL ENDOPEPTIDASE"/>
    <property type="match status" value="1"/>
</dbReference>
<comment type="caution">
    <text evidence="12">The sequence shown here is derived from an EMBL/GenBank/DDBJ whole genome shotgun (WGS) entry which is preliminary data.</text>
</comment>
<evidence type="ECO:0000256" key="7">
    <source>
        <dbReference type="ARBA" id="ARBA00060121"/>
    </source>
</evidence>
<accession>G6B142</accession>
<dbReference type="InterPro" id="IPR001375">
    <property type="entry name" value="Peptidase_S9_cat"/>
</dbReference>
<feature type="domain" description="Peptidase S9 prolyl oligopeptidase catalytic" evidence="10">
    <location>
        <begin position="504"/>
        <end position="718"/>
    </location>
</feature>
<name>G6B142_9BACT</name>
<evidence type="ECO:0000256" key="3">
    <source>
        <dbReference type="ARBA" id="ARBA00011897"/>
    </source>
</evidence>
<dbReference type="GO" id="GO:0006508">
    <property type="term" value="P:proteolysis"/>
    <property type="evidence" value="ECO:0007669"/>
    <property type="project" value="UniProtKB-KW"/>
</dbReference>
<keyword evidence="9" id="KW-0732">Signal</keyword>
<evidence type="ECO:0000256" key="4">
    <source>
        <dbReference type="ARBA" id="ARBA00022670"/>
    </source>
</evidence>
<proteinExistence type="inferred from homology"/>
<dbReference type="EMBL" id="AFZZ01000222">
    <property type="protein sequence ID" value="EHJ36944.1"/>
    <property type="molecule type" value="Genomic_DNA"/>
</dbReference>
<gene>
    <name evidence="12" type="ORF">HMPREF0673_02612</name>
</gene>
<keyword evidence="5" id="KW-0378">Hydrolase</keyword>
<dbReference type="GO" id="GO:0005829">
    <property type="term" value="C:cytosol"/>
    <property type="evidence" value="ECO:0007669"/>
    <property type="project" value="TreeGrafter"/>
</dbReference>
<dbReference type="HOGENOM" id="CLU_011290_1_1_10"/>
<evidence type="ECO:0000313" key="12">
    <source>
        <dbReference type="EMBL" id="EHJ36944.1"/>
    </source>
</evidence>
<keyword evidence="4" id="KW-0645">Protease</keyword>
<dbReference type="PROSITE" id="PS00708">
    <property type="entry name" value="PRO_ENDOPEP_SER"/>
    <property type="match status" value="1"/>
</dbReference>
<dbReference type="Pfam" id="PF02897">
    <property type="entry name" value="Peptidase_S9_N"/>
    <property type="match status" value="1"/>
</dbReference>
<sequence length="721" mass="81104">MLKTSSASPKQKAKTMNKTVILTLTAAVLLSTTDAMAQLKYPATAKDNTVDEYFGEKVADPYRWLENDTSAATAEWVREENLVSRKYLDNIPMRKAILKRLKETANYEKRGMTFERGGKWYAYRNDGLQNQAVLYQMDSYDAPVSEWRVWLDPNTLSTDGTVALKSTTFSHDGKYMAYVISRNGSDWEEIYVKDVATGKTLDDHIVWAKFTKATWVGDGFYYSAYDAPEKGKETSAKNAVQKIYYHRIGTPQSDDRLFYQNPSQPLRFYEVSVNKEETVMYLTEAGMDNGNNLYVRDMRQPDAQFIQMCSDPQYIYTPVETVGNRMYILTNAGAPKYRLMVADVSNPGYADWKELVGEGESVLEDVTFTADNRMILQYAKDNCNQLYVYDTDGNRLSEIELPTFGTTSVSGARGQKELFYSFTSYTTPGAIYSYDMATAKSTLLSTPKLAFRTQDYVTEMLFYTSKDGTRAPLFITHKKGLKLNGKNPLLLYGYGGFNVTYKPHFLSNMIPFMERGGVYVHAVLRGGGEYGEQWHVAGTKLQKQNVFDDFISAAEFLIDKGYTSKDYLAIQGGSNGGLLVGACMTQRPDLFRVCLPAVGVMDMLRYHKFTIGWNWAPDYGTSEDSKEMFEYLRAYSPLHTLKPGVHYPATLVTTADHDDRVVPAHSFKFAARLQECQGGTAPVLISIGVNAGHGGGKPLAKRLEETADAISFTLWNMGVKK</sequence>
<dbReference type="eggNOG" id="COG1505">
    <property type="taxonomic scope" value="Bacteria"/>
</dbReference>
<keyword evidence="6" id="KW-0720">Serine protease</keyword>
<dbReference type="PATRIC" id="fig|1002367.3.peg.2112"/>
<evidence type="ECO:0000256" key="8">
    <source>
        <dbReference type="ARBA" id="ARBA00081187"/>
    </source>
</evidence>
<dbReference type="Gene3D" id="2.130.10.120">
    <property type="entry name" value="Prolyl oligopeptidase, N-terminal domain"/>
    <property type="match status" value="1"/>
</dbReference>
<dbReference type="PANTHER" id="PTHR42881">
    <property type="entry name" value="PROLYL ENDOPEPTIDASE"/>
    <property type="match status" value="1"/>
</dbReference>
<dbReference type="Gene3D" id="3.40.50.1820">
    <property type="entry name" value="alpha/beta hydrolase"/>
    <property type="match status" value="1"/>
</dbReference>
<dbReference type="Proteomes" id="UP000004407">
    <property type="component" value="Unassembled WGS sequence"/>
</dbReference>
<protein>
    <recommendedName>
        <fullName evidence="3">prolyl oligopeptidase</fullName>
        <ecNumber evidence="3">3.4.21.26</ecNumber>
    </recommendedName>
    <alternativeName>
        <fullName evidence="8">Proline-specific endopeptidase</fullName>
    </alternativeName>
</protein>
<evidence type="ECO:0000259" key="10">
    <source>
        <dbReference type="Pfam" id="PF00326"/>
    </source>
</evidence>
<dbReference type="InterPro" id="IPR023302">
    <property type="entry name" value="Pept_S9A_N"/>
</dbReference>
<evidence type="ECO:0000256" key="5">
    <source>
        <dbReference type="ARBA" id="ARBA00022801"/>
    </source>
</evidence>
<dbReference type="PRINTS" id="PR00862">
    <property type="entry name" value="PROLIGOPTASE"/>
</dbReference>
<feature type="chain" id="PRO_5003485275" description="prolyl oligopeptidase" evidence="9">
    <location>
        <begin position="38"/>
        <end position="721"/>
    </location>
</feature>
<dbReference type="GO" id="GO:0004252">
    <property type="term" value="F:serine-type endopeptidase activity"/>
    <property type="evidence" value="ECO:0007669"/>
    <property type="project" value="UniProtKB-EC"/>
</dbReference>
<organism evidence="12 13">
    <name type="scientific">Leyella stercorea DSM 18206</name>
    <dbReference type="NCBI Taxonomy" id="1002367"/>
    <lineage>
        <taxon>Bacteria</taxon>
        <taxon>Pseudomonadati</taxon>
        <taxon>Bacteroidota</taxon>
        <taxon>Bacteroidia</taxon>
        <taxon>Bacteroidales</taxon>
        <taxon>Prevotellaceae</taxon>
        <taxon>Leyella</taxon>
    </lineage>
</organism>
<dbReference type="EC" id="3.4.21.26" evidence="3"/>
<dbReference type="SUPFAM" id="SSF50993">
    <property type="entry name" value="Peptidase/esterase 'gauge' domain"/>
    <property type="match status" value="1"/>
</dbReference>
<dbReference type="SUPFAM" id="SSF53474">
    <property type="entry name" value="alpha/beta-Hydrolases"/>
    <property type="match status" value="1"/>
</dbReference>
<evidence type="ECO:0000256" key="2">
    <source>
        <dbReference type="ARBA" id="ARBA00005228"/>
    </source>
</evidence>
<evidence type="ECO:0000256" key="1">
    <source>
        <dbReference type="ARBA" id="ARBA00001070"/>
    </source>
</evidence>
<evidence type="ECO:0000256" key="9">
    <source>
        <dbReference type="SAM" id="SignalP"/>
    </source>
</evidence>
<dbReference type="InterPro" id="IPR002471">
    <property type="entry name" value="Pept_S9_AS"/>
</dbReference>
<comment type="similarity">
    <text evidence="2">Belongs to the peptidase S9A family.</text>
</comment>
<dbReference type="FunFam" id="3.40.50.1820:FF:000005">
    <property type="entry name" value="Prolyl endopeptidase"/>
    <property type="match status" value="1"/>
</dbReference>
<feature type="signal peptide" evidence="9">
    <location>
        <begin position="1"/>
        <end position="37"/>
    </location>
</feature>
<dbReference type="Pfam" id="PF00326">
    <property type="entry name" value="Peptidase_S9"/>
    <property type="match status" value="1"/>
</dbReference>
<comment type="catalytic activity">
    <reaction evidence="1">
        <text>Hydrolysis of Pro-|-Xaa &gt;&gt; Ala-|-Xaa in oligopeptides.</text>
        <dbReference type="EC" id="3.4.21.26"/>
    </reaction>
</comment>
<dbReference type="AlphaFoldDB" id="G6B142"/>
<dbReference type="GO" id="GO:0070012">
    <property type="term" value="F:oligopeptidase activity"/>
    <property type="evidence" value="ECO:0007669"/>
    <property type="project" value="TreeGrafter"/>
</dbReference>
<comment type="function">
    <text evidence="7">Cleaves peptide bonds on the C-terminal side of prolyl residues within peptides that are up to approximately 30 amino acids long. Has an absolute requirement for an X-Pro bond in the trans configuration immediately preceding the Pro-Y scissible bond.</text>
</comment>